<proteinExistence type="predicted"/>
<dbReference type="AlphaFoldDB" id="A0A7R8W0W0"/>
<dbReference type="GO" id="GO:0042302">
    <property type="term" value="F:structural constituent of cuticle"/>
    <property type="evidence" value="ECO:0007669"/>
    <property type="project" value="UniProtKB-UniRule"/>
</dbReference>
<evidence type="ECO:0000313" key="2">
    <source>
        <dbReference type="EMBL" id="CAD7222719.1"/>
    </source>
</evidence>
<accession>A0A7R8W0W0</accession>
<dbReference type="GO" id="GO:0031012">
    <property type="term" value="C:extracellular matrix"/>
    <property type="evidence" value="ECO:0007669"/>
    <property type="project" value="TreeGrafter"/>
</dbReference>
<organism evidence="2">
    <name type="scientific">Cyprideis torosa</name>
    <dbReference type="NCBI Taxonomy" id="163714"/>
    <lineage>
        <taxon>Eukaryota</taxon>
        <taxon>Metazoa</taxon>
        <taxon>Ecdysozoa</taxon>
        <taxon>Arthropoda</taxon>
        <taxon>Crustacea</taxon>
        <taxon>Oligostraca</taxon>
        <taxon>Ostracoda</taxon>
        <taxon>Podocopa</taxon>
        <taxon>Podocopida</taxon>
        <taxon>Cytherocopina</taxon>
        <taxon>Cytheroidea</taxon>
        <taxon>Cytherideidae</taxon>
        <taxon>Cyprideis</taxon>
    </lineage>
</organism>
<name>A0A7R8W0W0_9CRUS</name>
<protein>
    <submittedName>
        <fullName evidence="2">Uncharacterized protein</fullName>
    </submittedName>
</protein>
<keyword evidence="1" id="KW-0193">Cuticle</keyword>
<evidence type="ECO:0000256" key="1">
    <source>
        <dbReference type="ARBA" id="ARBA00022460"/>
    </source>
</evidence>
<sequence length="215" mass="24067">MAKIVSTIADLENVRREEKKEADGPSKHREGGGHSEADQLLTGEIWISYKSGRQMLSATQYSSLLRQVNFSTSYHNSPTMYKIALALALVAVALADRPTYAPAPYQPAYRPAYQPTYDEKPSYSYEYAVKDDYSGNDYSAQETRDGYNTQGSYRVLLPDGRVQTVTYTVNGDSGFVADVKYEGYARYDTHKPAPAYKPAPSYQRPVYAPAPRYGH</sequence>
<dbReference type="InterPro" id="IPR000618">
    <property type="entry name" value="Insect_cuticle"/>
</dbReference>
<dbReference type="OrthoDB" id="6371976at2759"/>
<dbReference type="GO" id="GO:0005615">
    <property type="term" value="C:extracellular space"/>
    <property type="evidence" value="ECO:0007669"/>
    <property type="project" value="TreeGrafter"/>
</dbReference>
<dbReference type="PANTHER" id="PTHR12236:SF79">
    <property type="entry name" value="CUTICULAR PROTEIN 50CB-RELATED"/>
    <property type="match status" value="1"/>
</dbReference>
<dbReference type="Pfam" id="PF00379">
    <property type="entry name" value="Chitin_bind_4"/>
    <property type="match status" value="1"/>
</dbReference>
<dbReference type="PANTHER" id="PTHR12236">
    <property type="entry name" value="STRUCTURAL CONTITUENT OF CUTICLE"/>
    <property type="match status" value="1"/>
</dbReference>
<reference evidence="2" key="1">
    <citation type="submission" date="2020-11" db="EMBL/GenBank/DDBJ databases">
        <authorList>
            <person name="Tran Van P."/>
        </authorList>
    </citation>
    <scope>NUCLEOTIDE SEQUENCE</scope>
</reference>
<gene>
    <name evidence="2" type="ORF">CTOB1V02_LOCUS718</name>
</gene>
<dbReference type="InterPro" id="IPR051217">
    <property type="entry name" value="Insect_Cuticle_Struc_Prot"/>
</dbReference>
<dbReference type="PROSITE" id="PS51155">
    <property type="entry name" value="CHIT_BIND_RR_2"/>
    <property type="match status" value="1"/>
</dbReference>
<dbReference type="EMBL" id="OB660096">
    <property type="protein sequence ID" value="CAD7222719.1"/>
    <property type="molecule type" value="Genomic_DNA"/>
</dbReference>